<keyword evidence="3" id="KW-1185">Reference proteome</keyword>
<dbReference type="EMBL" id="LSSK01000223">
    <property type="protein sequence ID" value="OMH84277.1"/>
    <property type="molecule type" value="Genomic_DNA"/>
</dbReference>
<feature type="signal peptide" evidence="1">
    <location>
        <begin position="1"/>
        <end position="19"/>
    </location>
</feature>
<accession>A0A1R1PTK0</accession>
<protein>
    <submittedName>
        <fullName evidence="2">Uncharacterized protein</fullName>
    </submittedName>
</protein>
<evidence type="ECO:0000313" key="2">
    <source>
        <dbReference type="EMBL" id="OMH84277.1"/>
    </source>
</evidence>
<gene>
    <name evidence="2" type="ORF">AX774_g2207</name>
</gene>
<dbReference type="AlphaFoldDB" id="A0A1R1PTK0"/>
<evidence type="ECO:0000256" key="1">
    <source>
        <dbReference type="SAM" id="SignalP"/>
    </source>
</evidence>
<reference evidence="3" key="1">
    <citation type="submission" date="2017-01" db="EMBL/GenBank/DDBJ databases">
        <authorList>
            <person name="Wang Y."/>
            <person name="White M."/>
            <person name="Kvist S."/>
            <person name="Moncalvo J.-M."/>
        </authorList>
    </citation>
    <scope>NUCLEOTIDE SEQUENCE [LARGE SCALE GENOMIC DNA]</scope>
    <source>
        <strain evidence="3">COL-18-3</strain>
    </source>
</reference>
<dbReference type="Proteomes" id="UP000188320">
    <property type="component" value="Unassembled WGS sequence"/>
</dbReference>
<comment type="caution">
    <text evidence="2">The sequence shown here is derived from an EMBL/GenBank/DDBJ whole genome shotgun (WGS) entry which is preliminary data.</text>
</comment>
<organism evidence="2 3">
    <name type="scientific">Zancudomyces culisetae</name>
    <name type="common">Gut fungus</name>
    <name type="synonym">Smittium culisetae</name>
    <dbReference type="NCBI Taxonomy" id="1213189"/>
    <lineage>
        <taxon>Eukaryota</taxon>
        <taxon>Fungi</taxon>
        <taxon>Fungi incertae sedis</taxon>
        <taxon>Zoopagomycota</taxon>
        <taxon>Kickxellomycotina</taxon>
        <taxon>Harpellomycetes</taxon>
        <taxon>Harpellales</taxon>
        <taxon>Legeriomycetaceae</taxon>
        <taxon>Zancudomyces</taxon>
    </lineage>
</organism>
<keyword evidence="1" id="KW-0732">Signal</keyword>
<sequence length="159" mass="17475">MVNILLTSALLIASSFVASSNIPDVQLADANTPNAQIAQASGEADYKLNHCGCHHDHHHHKTLAIEMFGERLMKNRVGFKTIRPRKCYRLPNINSCLLDGGKPGEGIIMFCTGSKCNGSCRSLPRLKWYTPGDMNFDIGGHANSVYWTTSEDDSLIQLA</sequence>
<feature type="chain" id="PRO_5012051306" evidence="1">
    <location>
        <begin position="20"/>
        <end position="159"/>
    </location>
</feature>
<proteinExistence type="predicted"/>
<name>A0A1R1PTK0_ZANCU</name>
<evidence type="ECO:0000313" key="3">
    <source>
        <dbReference type="Proteomes" id="UP000188320"/>
    </source>
</evidence>